<dbReference type="PANTHER" id="PTHR46797:SF24">
    <property type="entry name" value="DNA-BINDING PHAGE PROTEIN"/>
    <property type="match status" value="1"/>
</dbReference>
<dbReference type="EMBL" id="SNUX01000002">
    <property type="protein sequence ID" value="TES49729.1"/>
    <property type="molecule type" value="Genomic_DNA"/>
</dbReference>
<dbReference type="SUPFAM" id="SSF47413">
    <property type="entry name" value="lambda repressor-like DNA-binding domains"/>
    <property type="match status" value="1"/>
</dbReference>
<dbReference type="PANTHER" id="PTHR46797">
    <property type="entry name" value="HTH-TYPE TRANSCRIPTIONAL REGULATOR"/>
    <property type="match status" value="1"/>
</dbReference>
<dbReference type="GO" id="GO:0005829">
    <property type="term" value="C:cytosol"/>
    <property type="evidence" value="ECO:0007669"/>
    <property type="project" value="TreeGrafter"/>
</dbReference>
<name>A0A4Y7WM25_9BACI</name>
<evidence type="ECO:0000256" key="1">
    <source>
        <dbReference type="ARBA" id="ARBA00023125"/>
    </source>
</evidence>
<dbReference type="InterPro" id="IPR001387">
    <property type="entry name" value="Cro/C1-type_HTH"/>
</dbReference>
<dbReference type="Pfam" id="PF01381">
    <property type="entry name" value="HTH_3"/>
    <property type="match status" value="1"/>
</dbReference>
<dbReference type="InterPro" id="IPR010982">
    <property type="entry name" value="Lambda_DNA-bd_dom_sf"/>
</dbReference>
<evidence type="ECO:0000313" key="4">
    <source>
        <dbReference type="Proteomes" id="UP000298210"/>
    </source>
</evidence>
<dbReference type="SMART" id="SM00530">
    <property type="entry name" value="HTH_XRE"/>
    <property type="match status" value="1"/>
</dbReference>
<reference evidence="3 4" key="1">
    <citation type="submission" date="2019-03" db="EMBL/GenBank/DDBJ databases">
        <authorList>
            <person name="Liu G."/>
        </authorList>
    </citation>
    <scope>NUCLEOTIDE SEQUENCE [LARGE SCALE GENOMIC DNA]</scope>
    <source>
        <strain evidence="3 4">DSM 19099</strain>
    </source>
</reference>
<dbReference type="Gene3D" id="1.10.260.40">
    <property type="entry name" value="lambda repressor-like DNA-binding domains"/>
    <property type="match status" value="1"/>
</dbReference>
<dbReference type="PROSITE" id="PS50943">
    <property type="entry name" value="HTH_CROC1"/>
    <property type="match status" value="1"/>
</dbReference>
<dbReference type="GO" id="GO:0003700">
    <property type="term" value="F:DNA-binding transcription factor activity"/>
    <property type="evidence" value="ECO:0007669"/>
    <property type="project" value="TreeGrafter"/>
</dbReference>
<dbReference type="CDD" id="cd02209">
    <property type="entry name" value="cupin_XRE_C"/>
    <property type="match status" value="1"/>
</dbReference>
<dbReference type="AlphaFoldDB" id="A0A4Y7WM25"/>
<protein>
    <submittedName>
        <fullName evidence="3">XRE family transcriptional regulator</fullName>
    </submittedName>
</protein>
<dbReference type="Gene3D" id="2.60.120.10">
    <property type="entry name" value="Jelly Rolls"/>
    <property type="match status" value="1"/>
</dbReference>
<organism evidence="3 4">
    <name type="scientific">Shouchella lehensis</name>
    <dbReference type="NCBI Taxonomy" id="300825"/>
    <lineage>
        <taxon>Bacteria</taxon>
        <taxon>Bacillati</taxon>
        <taxon>Bacillota</taxon>
        <taxon>Bacilli</taxon>
        <taxon>Bacillales</taxon>
        <taxon>Bacillaceae</taxon>
        <taxon>Shouchella</taxon>
    </lineage>
</organism>
<evidence type="ECO:0000313" key="3">
    <source>
        <dbReference type="EMBL" id="TES49729.1"/>
    </source>
</evidence>
<dbReference type="GO" id="GO:0003677">
    <property type="term" value="F:DNA binding"/>
    <property type="evidence" value="ECO:0007669"/>
    <property type="project" value="UniProtKB-KW"/>
</dbReference>
<feature type="domain" description="HTH cro/C1-type" evidence="2">
    <location>
        <begin position="18"/>
        <end position="72"/>
    </location>
</feature>
<keyword evidence="1" id="KW-0238">DNA-binding</keyword>
<accession>A0A4Y7WM25</accession>
<sequence>MVAMKLEEKVAQQIGDRVRQLRIKKGISLEAFASKSHISKLTLMKIEKGEGNPTLSVVWKIANGLGVPVASLLMVEEGIELSRKNQSLELASSDKQFIVEPMFQKNHYELYRGYLKPGAIYQSDPHPQGVLECVTVMTNELIVRIGDEAYHLLEHDGIRFNGDKVHLYENPTEELTVLHFVITYEGW</sequence>
<comment type="caution">
    <text evidence="3">The sequence shown here is derived from an EMBL/GenBank/DDBJ whole genome shotgun (WGS) entry which is preliminary data.</text>
</comment>
<proteinExistence type="predicted"/>
<dbReference type="InterPro" id="IPR050807">
    <property type="entry name" value="TransReg_Diox_bact_type"/>
</dbReference>
<dbReference type="Proteomes" id="UP000298210">
    <property type="component" value="Unassembled WGS sequence"/>
</dbReference>
<dbReference type="InterPro" id="IPR014710">
    <property type="entry name" value="RmlC-like_jellyroll"/>
</dbReference>
<gene>
    <name evidence="3" type="ORF">E2L03_09740</name>
</gene>
<dbReference type="SUPFAM" id="SSF51182">
    <property type="entry name" value="RmlC-like cupins"/>
    <property type="match status" value="1"/>
</dbReference>
<evidence type="ECO:0000259" key="2">
    <source>
        <dbReference type="PROSITE" id="PS50943"/>
    </source>
</evidence>
<dbReference type="InterPro" id="IPR011051">
    <property type="entry name" value="RmlC_Cupin_sf"/>
</dbReference>
<dbReference type="CDD" id="cd00093">
    <property type="entry name" value="HTH_XRE"/>
    <property type="match status" value="1"/>
</dbReference>